<dbReference type="GO" id="GO:0046373">
    <property type="term" value="P:L-arabinose metabolic process"/>
    <property type="evidence" value="ECO:0007669"/>
    <property type="project" value="InterPro"/>
</dbReference>
<evidence type="ECO:0000256" key="3">
    <source>
        <dbReference type="ARBA" id="ARBA00022801"/>
    </source>
</evidence>
<feature type="site" description="Important for catalytic activity, responsible for pKa modulation of the active site Glu and correct orientation of both the proton donor and substrate" evidence="5">
    <location>
        <position position="163"/>
    </location>
</feature>
<dbReference type="SUPFAM" id="SSF110221">
    <property type="entry name" value="AbfB domain"/>
    <property type="match status" value="1"/>
</dbReference>
<evidence type="ECO:0000256" key="6">
    <source>
        <dbReference type="RuleBase" id="RU361187"/>
    </source>
</evidence>
<feature type="chain" id="PRO_5040776826" evidence="7">
    <location>
        <begin position="34"/>
        <end position="481"/>
    </location>
</feature>
<evidence type="ECO:0000256" key="5">
    <source>
        <dbReference type="PIRSR" id="PIRSR606710-2"/>
    </source>
</evidence>
<dbReference type="Proteomes" id="UP001141259">
    <property type="component" value="Unassembled WGS sequence"/>
</dbReference>
<dbReference type="PANTHER" id="PTHR43817">
    <property type="entry name" value="GLYCOSYL HYDROLASE"/>
    <property type="match status" value="1"/>
</dbReference>
<dbReference type="RefSeq" id="WP_259626189.1">
    <property type="nucleotide sequence ID" value="NZ_JANYMP010000014.1"/>
</dbReference>
<dbReference type="InterPro" id="IPR006710">
    <property type="entry name" value="Glyco_hydro_43"/>
</dbReference>
<dbReference type="GO" id="GO:0046556">
    <property type="term" value="F:alpha-L-arabinofuranosidase activity"/>
    <property type="evidence" value="ECO:0007669"/>
    <property type="project" value="InterPro"/>
</dbReference>
<dbReference type="Pfam" id="PF04616">
    <property type="entry name" value="Glyco_hydro_43"/>
    <property type="match status" value="1"/>
</dbReference>
<comment type="caution">
    <text evidence="9">The sequence shown here is derived from an EMBL/GenBank/DDBJ whole genome shotgun (WGS) entry which is preliminary data.</text>
</comment>
<evidence type="ECO:0000256" key="1">
    <source>
        <dbReference type="ARBA" id="ARBA00009865"/>
    </source>
</evidence>
<dbReference type="AlphaFoldDB" id="A0A9X3A403"/>
<evidence type="ECO:0000313" key="10">
    <source>
        <dbReference type="Proteomes" id="UP001141259"/>
    </source>
</evidence>
<gene>
    <name evidence="9" type="ORF">NZH93_27930</name>
</gene>
<dbReference type="InterPro" id="IPR023296">
    <property type="entry name" value="Glyco_hydro_beta-prop_sf"/>
</dbReference>
<dbReference type="EMBL" id="JANYMP010000014">
    <property type="protein sequence ID" value="MCS7480703.1"/>
    <property type="molecule type" value="Genomic_DNA"/>
</dbReference>
<dbReference type="CDD" id="cd23399">
    <property type="entry name" value="beta-trefoil_ABD_ABFB"/>
    <property type="match status" value="1"/>
</dbReference>
<evidence type="ECO:0000256" key="2">
    <source>
        <dbReference type="ARBA" id="ARBA00022729"/>
    </source>
</evidence>
<dbReference type="InterPro" id="IPR007934">
    <property type="entry name" value="AbfB_ABD"/>
</dbReference>
<dbReference type="Gene3D" id="2.115.10.20">
    <property type="entry name" value="Glycosyl hydrolase domain, family 43"/>
    <property type="match status" value="1"/>
</dbReference>
<evidence type="ECO:0000313" key="9">
    <source>
        <dbReference type="EMBL" id="MCS7480703.1"/>
    </source>
</evidence>
<name>A0A9X3A403_9PSEU</name>
<keyword evidence="4 6" id="KW-0326">Glycosidase</keyword>
<dbReference type="SUPFAM" id="SSF75005">
    <property type="entry name" value="Arabinanase/levansucrase/invertase"/>
    <property type="match status" value="1"/>
</dbReference>
<keyword evidence="10" id="KW-1185">Reference proteome</keyword>
<dbReference type="CDD" id="cd18817">
    <property type="entry name" value="GH43f_LbAraf43-like"/>
    <property type="match status" value="1"/>
</dbReference>
<dbReference type="InterPro" id="IPR036195">
    <property type="entry name" value="AbfB_ABD_sf"/>
</dbReference>
<comment type="similarity">
    <text evidence="1 6">Belongs to the glycosyl hydrolase 43 family.</text>
</comment>
<organism evidence="9 10">
    <name type="scientific">Umezawaea endophytica</name>
    <dbReference type="NCBI Taxonomy" id="1654476"/>
    <lineage>
        <taxon>Bacteria</taxon>
        <taxon>Bacillati</taxon>
        <taxon>Actinomycetota</taxon>
        <taxon>Actinomycetes</taxon>
        <taxon>Pseudonocardiales</taxon>
        <taxon>Pseudonocardiaceae</taxon>
        <taxon>Umezawaea</taxon>
    </lineage>
</organism>
<evidence type="ECO:0000259" key="8">
    <source>
        <dbReference type="Pfam" id="PF05270"/>
    </source>
</evidence>
<reference evidence="9" key="1">
    <citation type="submission" date="2022-08" db="EMBL/GenBank/DDBJ databases">
        <authorList>
            <person name="Tistechok S."/>
            <person name="Samborskyy M."/>
            <person name="Roman I."/>
        </authorList>
    </citation>
    <scope>NUCLEOTIDE SEQUENCE</scope>
    <source>
        <strain evidence="9">DSM 103496</strain>
    </source>
</reference>
<proteinExistence type="inferred from homology"/>
<feature type="domain" description="Alpha-L-arabinofuranosidase B arabinose-binding" evidence="8">
    <location>
        <begin position="350"/>
        <end position="479"/>
    </location>
</feature>
<protein>
    <submittedName>
        <fullName evidence="9">Family 43 glycosylhydrolase</fullName>
    </submittedName>
</protein>
<keyword evidence="2 7" id="KW-0732">Signal</keyword>
<dbReference type="PANTHER" id="PTHR43817:SF1">
    <property type="entry name" value="HYDROLASE, FAMILY 43, PUTATIVE (AFU_ORTHOLOGUE AFUA_3G01660)-RELATED"/>
    <property type="match status" value="1"/>
</dbReference>
<dbReference type="Pfam" id="PF05270">
    <property type="entry name" value="AbfB"/>
    <property type="match status" value="1"/>
</dbReference>
<dbReference type="Gene3D" id="2.80.10.50">
    <property type="match status" value="1"/>
</dbReference>
<keyword evidence="3 6" id="KW-0378">Hydrolase</keyword>
<accession>A0A9X3A403</accession>
<sequence>MLPTPRRPIRRRLAAALAVLALALSPTTPVATASPARHTNPLIDQRADAHISRHTDGYYYFTASVPEYDRVVLRRATTIQGLASAPEAVIWRKNTSGDLSANVWAPELHFIGGKWYAYFAAGRADEPFRIRMYVMESSSANPLTGTWSAPTRITTAWDTFALDATTFEANGTRYLVWAQSEPGIATNSNLYIARMANPKAITGTPVRIAVPTRDWETRGFKVNEGPAVLQRNGRLFLTFSASATDANYCLGLLTASASANPLDPASWVKSPDPVFTSNAATSQYGPGHNSFTTSEDGQNDILVYHDRSYRDIVGDPLYDPNRRTRVQKLYWNADGTPNFGIPVADGPTPVRLQSYNYPDRYVRHWEFKARVEANVTTLADSQFRIVTGLNGGGSVSLESTNFPGYYLRHKNYVLHVEKNDGTATFRGDASFQQRAGLANGSAVSFESVNFPGRYVRHTGVDVLLQPVSDAVGRADATWTLQ</sequence>
<evidence type="ECO:0000256" key="4">
    <source>
        <dbReference type="ARBA" id="ARBA00023295"/>
    </source>
</evidence>
<evidence type="ECO:0000256" key="7">
    <source>
        <dbReference type="SAM" id="SignalP"/>
    </source>
</evidence>
<feature type="signal peptide" evidence="7">
    <location>
        <begin position="1"/>
        <end position="33"/>
    </location>
</feature>